<gene>
    <name evidence="1" type="ORF">PXC00_03940</name>
</gene>
<accession>A0AA97DAX7</accession>
<organism evidence="1 2">
    <name type="scientific">Caproicibacterium argilliputei</name>
    <dbReference type="NCBI Taxonomy" id="3030016"/>
    <lineage>
        <taxon>Bacteria</taxon>
        <taxon>Bacillati</taxon>
        <taxon>Bacillota</taxon>
        <taxon>Clostridia</taxon>
        <taxon>Eubacteriales</taxon>
        <taxon>Oscillospiraceae</taxon>
        <taxon>Caproicibacterium</taxon>
    </lineage>
</organism>
<reference evidence="1 2" key="1">
    <citation type="submission" date="2024-06" db="EMBL/GenBank/DDBJ databases">
        <title>Caproicibacterium argilliputei sp. nov, a novel caproic acid producing anaerobic bacterium isolated from pit mud.</title>
        <authorList>
            <person name="Xia S."/>
        </authorList>
    </citation>
    <scope>NUCLEOTIDE SEQUENCE [LARGE SCALE GENOMIC DNA]</scope>
    <source>
        <strain evidence="1 2">ZCY20-5</strain>
    </source>
</reference>
<protein>
    <submittedName>
        <fullName evidence="1">Uncharacterized protein</fullName>
    </submittedName>
</protein>
<evidence type="ECO:0000313" key="1">
    <source>
        <dbReference type="EMBL" id="WOC33039.1"/>
    </source>
</evidence>
<dbReference type="EMBL" id="CP135996">
    <property type="protein sequence ID" value="WOC33039.1"/>
    <property type="molecule type" value="Genomic_DNA"/>
</dbReference>
<dbReference type="AlphaFoldDB" id="A0AA97DAX7"/>
<dbReference type="KEGG" id="carl:PXC00_03940"/>
<dbReference type="Proteomes" id="UP001300604">
    <property type="component" value="Chromosome"/>
</dbReference>
<keyword evidence="2" id="KW-1185">Reference proteome</keyword>
<sequence>MTREQLEDYPNIVAEIADLQEYLHTVVGDTVQDGSSGYPHSILIRGLPAGEKERQRIKALAAQKIEIEQFVDGLPTARERRLARAVMKYGTRWDVIRRELHSAKSADAVRMAYCRIFTKCS</sequence>
<evidence type="ECO:0000313" key="2">
    <source>
        <dbReference type="Proteomes" id="UP001300604"/>
    </source>
</evidence>
<reference evidence="2" key="3">
    <citation type="submission" date="2024-06" db="EMBL/GenBank/DDBJ databases">
        <authorList>
            <person name="Zeng C."/>
        </authorList>
    </citation>
    <scope>NUCLEOTIDE SEQUENCE [LARGE SCALE GENOMIC DNA]</scope>
    <source>
        <strain evidence="2">ZCY20-5</strain>
    </source>
</reference>
<reference evidence="2" key="2">
    <citation type="submission" date="2024-06" db="EMBL/GenBank/DDBJ databases">
        <title>Caproicibacterium argilliputei sp. nov, a novel caproic acid producing anaerobic bacterium isolated from pit mud.</title>
        <authorList>
            <person name="Zeng C."/>
        </authorList>
    </citation>
    <scope>NUCLEOTIDE SEQUENCE [LARGE SCALE GENOMIC DNA]</scope>
    <source>
        <strain evidence="2">ZCY20-5</strain>
    </source>
</reference>
<proteinExistence type="predicted"/>
<dbReference type="RefSeq" id="WP_275846812.1">
    <property type="nucleotide sequence ID" value="NZ_CP135996.1"/>
</dbReference>
<name>A0AA97DAX7_9FIRM</name>